<evidence type="ECO:0000256" key="4">
    <source>
        <dbReference type="ARBA" id="ARBA00022519"/>
    </source>
</evidence>
<dbReference type="AlphaFoldDB" id="A0A316YJ38"/>
<dbReference type="InParanoid" id="A0A316YJ38"/>
<evidence type="ECO:0000256" key="9">
    <source>
        <dbReference type="SAM" id="Phobius"/>
    </source>
</evidence>
<evidence type="ECO:0000256" key="3">
    <source>
        <dbReference type="ARBA" id="ARBA00022475"/>
    </source>
</evidence>
<proteinExistence type="predicted"/>
<keyword evidence="11" id="KW-1185">Reference proteome</keyword>
<dbReference type="InterPro" id="IPR007272">
    <property type="entry name" value="Sulf_transp_TsuA/YedE"/>
</dbReference>
<evidence type="ECO:0000256" key="7">
    <source>
        <dbReference type="ARBA" id="ARBA00023136"/>
    </source>
</evidence>
<feature type="region of interest" description="Disordered" evidence="8">
    <location>
        <begin position="246"/>
        <end position="266"/>
    </location>
</feature>
<keyword evidence="3" id="KW-1003">Cell membrane</keyword>
<evidence type="ECO:0000313" key="10">
    <source>
        <dbReference type="EMBL" id="PWN87735.1"/>
    </source>
</evidence>
<keyword evidence="7 9" id="KW-0472">Membrane</keyword>
<evidence type="ECO:0000256" key="8">
    <source>
        <dbReference type="SAM" id="MobiDB-lite"/>
    </source>
</evidence>
<comment type="subcellular location">
    <subcellularLocation>
        <location evidence="1">Cell inner membrane</location>
        <topology evidence="1">Multi-pass membrane protein</topology>
    </subcellularLocation>
</comment>
<keyword evidence="2" id="KW-0813">Transport</keyword>
<feature type="transmembrane region" description="Helical" evidence="9">
    <location>
        <begin position="425"/>
        <end position="444"/>
    </location>
</feature>
<organism evidence="10 11">
    <name type="scientific">Acaromyces ingoldii</name>
    <dbReference type="NCBI Taxonomy" id="215250"/>
    <lineage>
        <taxon>Eukaryota</taxon>
        <taxon>Fungi</taxon>
        <taxon>Dikarya</taxon>
        <taxon>Basidiomycota</taxon>
        <taxon>Ustilaginomycotina</taxon>
        <taxon>Exobasidiomycetes</taxon>
        <taxon>Exobasidiales</taxon>
        <taxon>Cryptobasidiaceae</taxon>
        <taxon>Acaromyces</taxon>
    </lineage>
</organism>
<evidence type="ECO:0000256" key="5">
    <source>
        <dbReference type="ARBA" id="ARBA00022692"/>
    </source>
</evidence>
<evidence type="ECO:0000313" key="11">
    <source>
        <dbReference type="Proteomes" id="UP000245768"/>
    </source>
</evidence>
<accession>A0A316YJ38</accession>
<dbReference type="InterPro" id="IPR046513">
    <property type="entry name" value="DUF6691"/>
</dbReference>
<dbReference type="EMBL" id="KZ819639">
    <property type="protein sequence ID" value="PWN87735.1"/>
    <property type="molecule type" value="Genomic_DNA"/>
</dbReference>
<protein>
    <recommendedName>
        <fullName evidence="12">Sulphur transport domain-containing protein</fullName>
    </recommendedName>
</protein>
<gene>
    <name evidence="10" type="ORF">FA10DRAFT_269041</name>
</gene>
<feature type="transmembrane region" description="Helical" evidence="9">
    <location>
        <begin position="178"/>
        <end position="200"/>
    </location>
</feature>
<evidence type="ECO:0000256" key="6">
    <source>
        <dbReference type="ARBA" id="ARBA00022989"/>
    </source>
</evidence>
<keyword evidence="4" id="KW-0997">Cell inner membrane</keyword>
<feature type="transmembrane region" description="Helical" evidence="9">
    <location>
        <begin position="383"/>
        <end position="405"/>
    </location>
</feature>
<feature type="transmembrane region" description="Helical" evidence="9">
    <location>
        <begin position="145"/>
        <end position="166"/>
    </location>
</feature>
<feature type="transmembrane region" description="Helical" evidence="9">
    <location>
        <begin position="274"/>
        <end position="293"/>
    </location>
</feature>
<dbReference type="OrthoDB" id="10254418at2759"/>
<reference evidence="10 11" key="1">
    <citation type="journal article" date="2018" name="Mol. Biol. Evol.">
        <title>Broad Genomic Sampling Reveals a Smut Pathogenic Ancestry of the Fungal Clade Ustilaginomycotina.</title>
        <authorList>
            <person name="Kijpornyongpan T."/>
            <person name="Mondo S.J."/>
            <person name="Barry K."/>
            <person name="Sandor L."/>
            <person name="Lee J."/>
            <person name="Lipzen A."/>
            <person name="Pangilinan J."/>
            <person name="LaButti K."/>
            <person name="Hainaut M."/>
            <person name="Henrissat B."/>
            <person name="Grigoriev I.V."/>
            <person name="Spatafora J.W."/>
            <person name="Aime M.C."/>
        </authorList>
    </citation>
    <scope>NUCLEOTIDE SEQUENCE [LARGE SCALE GENOMIC DNA]</scope>
    <source>
        <strain evidence="10 11">MCA 4198</strain>
    </source>
</reference>
<evidence type="ECO:0000256" key="2">
    <source>
        <dbReference type="ARBA" id="ARBA00022448"/>
    </source>
</evidence>
<keyword evidence="6 9" id="KW-1133">Transmembrane helix</keyword>
<feature type="transmembrane region" description="Helical" evidence="9">
    <location>
        <begin position="313"/>
        <end position="334"/>
    </location>
</feature>
<evidence type="ECO:0008006" key="12">
    <source>
        <dbReference type="Google" id="ProtNLM"/>
    </source>
</evidence>
<sequence length="445" mass="46430">MTTGTTTSFLGLTASPAFSPVHSLVGGLMLASSVHGLLGHLGAVLGISGFFHTTVHSLVSSPATDAPAEKHAISPADDEKIQSEKTSRIVARLFTVGLLTGGAIFGAFKLPLEASLGTLLFDPIAPSSWHITKGHGLFSLESVRYLFPAFVTGSLVGVGTKLGSGCTSGHFLCGLSRFSIRSLVATATFFSVAVATHLSLHAAPTLLQKAATAHPVLPTASSLVLLQLPALIYAVIVPALVQRSNGKASKGEDEDEEEERESDRRAMHEQAAKVTAFFVGLHFAFGLGLTGMLRPSKVLGFLAMSPSRIRAGSWDPSLAFVALGGIVPSSIGYFTTIKPRIDAAAEQDRRSKNATADEGNRPLLYKAAPRWRVPTRKDIDWKLLTGATLFGLGWGASGFCPGPALVGLGASLLPSPQDSDAMVHLAKSLIFTLSMAAGGVVAGVL</sequence>
<name>A0A316YJ38_9BASI</name>
<dbReference type="RefSeq" id="XP_025374933.1">
    <property type="nucleotide sequence ID" value="XM_025522585.1"/>
</dbReference>
<feature type="transmembrane region" description="Helical" evidence="9">
    <location>
        <begin position="220"/>
        <end position="241"/>
    </location>
</feature>
<dbReference type="PANTHER" id="PTHR30574">
    <property type="entry name" value="INNER MEMBRANE PROTEIN YEDE"/>
    <property type="match status" value="1"/>
</dbReference>
<dbReference type="PANTHER" id="PTHR30574:SF1">
    <property type="entry name" value="SULPHUR TRANSPORT DOMAIN-CONTAINING PROTEIN"/>
    <property type="match status" value="1"/>
</dbReference>
<feature type="transmembrane region" description="Helical" evidence="9">
    <location>
        <begin position="89"/>
        <end position="108"/>
    </location>
</feature>
<dbReference type="Proteomes" id="UP000245768">
    <property type="component" value="Unassembled WGS sequence"/>
</dbReference>
<evidence type="ECO:0000256" key="1">
    <source>
        <dbReference type="ARBA" id="ARBA00004429"/>
    </source>
</evidence>
<dbReference type="GeneID" id="37044501"/>
<keyword evidence="5 9" id="KW-0812">Transmembrane</keyword>
<dbReference type="GO" id="GO:0005886">
    <property type="term" value="C:plasma membrane"/>
    <property type="evidence" value="ECO:0007669"/>
    <property type="project" value="UniProtKB-SubCell"/>
</dbReference>
<dbReference type="Pfam" id="PF20398">
    <property type="entry name" value="DUF6691"/>
    <property type="match status" value="1"/>
</dbReference>